<dbReference type="Pfam" id="PF03372">
    <property type="entry name" value="Exo_endo_phos"/>
    <property type="match status" value="1"/>
</dbReference>
<dbReference type="Gene3D" id="3.60.10.10">
    <property type="entry name" value="Endonuclease/exonuclease/phosphatase"/>
    <property type="match status" value="1"/>
</dbReference>
<dbReference type="Proteomes" id="UP000703315">
    <property type="component" value="Unassembled WGS sequence"/>
</dbReference>
<keyword evidence="3" id="KW-0540">Nuclease</keyword>
<dbReference type="InterPro" id="IPR005135">
    <property type="entry name" value="Endo/exonuclease/phosphatase"/>
</dbReference>
<dbReference type="InterPro" id="IPR036691">
    <property type="entry name" value="Endo/exonu/phosph_ase_sf"/>
</dbReference>
<feature type="domain" description="Endonuclease/exonuclease/phosphatase" evidence="2">
    <location>
        <begin position="98"/>
        <end position="421"/>
    </location>
</feature>
<organism evidence="3 4">
    <name type="scientific">Enteractinococcus helveticum</name>
    <dbReference type="NCBI Taxonomy" id="1837282"/>
    <lineage>
        <taxon>Bacteria</taxon>
        <taxon>Bacillati</taxon>
        <taxon>Actinomycetota</taxon>
        <taxon>Actinomycetes</taxon>
        <taxon>Micrococcales</taxon>
        <taxon>Micrococcaceae</taxon>
    </lineage>
</organism>
<dbReference type="EMBL" id="DYXC01000001">
    <property type="protein sequence ID" value="HJF13178.1"/>
    <property type="molecule type" value="Genomic_DNA"/>
</dbReference>
<feature type="signal peptide" evidence="1">
    <location>
        <begin position="1"/>
        <end position="33"/>
    </location>
</feature>
<keyword evidence="3" id="KW-0255">Endonuclease</keyword>
<proteinExistence type="predicted"/>
<reference evidence="3" key="1">
    <citation type="journal article" date="2021" name="PeerJ">
        <title>Extensive microbial diversity within the chicken gut microbiome revealed by metagenomics and culture.</title>
        <authorList>
            <person name="Gilroy R."/>
            <person name="Ravi A."/>
            <person name="Getino M."/>
            <person name="Pursley I."/>
            <person name="Horton D.L."/>
            <person name="Alikhan N.F."/>
            <person name="Baker D."/>
            <person name="Gharbi K."/>
            <person name="Hall N."/>
            <person name="Watson M."/>
            <person name="Adriaenssens E.M."/>
            <person name="Foster-Nyarko E."/>
            <person name="Jarju S."/>
            <person name="Secka A."/>
            <person name="Antonio M."/>
            <person name="Oren A."/>
            <person name="Chaudhuri R.R."/>
            <person name="La Ragione R."/>
            <person name="Hildebrand F."/>
            <person name="Pallen M.J."/>
        </authorList>
    </citation>
    <scope>NUCLEOTIDE SEQUENCE</scope>
    <source>
        <strain evidence="3">ChiHjej13B12-14962</strain>
    </source>
</reference>
<dbReference type="AlphaFoldDB" id="A0A921K689"/>
<comment type="caution">
    <text evidence="3">The sequence shown here is derived from an EMBL/GenBank/DDBJ whole genome shotgun (WGS) entry which is preliminary data.</text>
</comment>
<evidence type="ECO:0000259" key="2">
    <source>
        <dbReference type="Pfam" id="PF03372"/>
    </source>
</evidence>
<evidence type="ECO:0000256" key="1">
    <source>
        <dbReference type="SAM" id="SignalP"/>
    </source>
</evidence>
<keyword evidence="1" id="KW-0732">Signal</keyword>
<keyword evidence="3" id="KW-0378">Hydrolase</keyword>
<gene>
    <name evidence="3" type="ORF">K8V32_00035</name>
</gene>
<dbReference type="RefSeq" id="WP_303901083.1">
    <property type="nucleotide sequence ID" value="NZ_DYXC01000001.1"/>
</dbReference>
<accession>A0A921K689</accession>
<evidence type="ECO:0000313" key="4">
    <source>
        <dbReference type="Proteomes" id="UP000703315"/>
    </source>
</evidence>
<name>A0A921K689_9MICC</name>
<protein>
    <submittedName>
        <fullName evidence="3">Endonuclease/exonuclease/phosphatase family protein</fullName>
    </submittedName>
</protein>
<dbReference type="GO" id="GO:0004519">
    <property type="term" value="F:endonuclease activity"/>
    <property type="evidence" value="ECO:0007669"/>
    <property type="project" value="UniProtKB-KW"/>
</dbReference>
<feature type="chain" id="PRO_5039239645" evidence="1">
    <location>
        <begin position="34"/>
        <end position="451"/>
    </location>
</feature>
<reference evidence="3" key="2">
    <citation type="submission" date="2021-09" db="EMBL/GenBank/DDBJ databases">
        <authorList>
            <person name="Gilroy R."/>
        </authorList>
    </citation>
    <scope>NUCLEOTIDE SEQUENCE</scope>
    <source>
        <strain evidence="3">ChiHjej13B12-14962</strain>
    </source>
</reference>
<sequence>MHKNRPVFRVQKSALIAAAAGCLALSFATPNQVATADDTSSGSDLGYCPRPGSEVIADGVQDMLSDQPAVAESTEQVLPVDSVPVLKGTQDNSLRVATYNAALSRDSAGELFEELSAPGTEDATEVARIIQTVRPDVLVLTGIDTDAGAKLAQAFNTNYLAVGSDDRTGVTYPYFYTDQSNAGVESGADLDRDGTIGGPGDALGYGDFPGQSSMIVYSKYPIDTARIRDFSSLPWSSVPDNSIPADFTELERDILPLSSVAHWDVPIEIDGEILHVLASATEDVSATPHAQARNSDQIRFWQDYLESDTNYILDHRGNRGPLEDNAAFVIAGSLKADPQGHGPAEPAAISELLQSETIVDPQQERTLPPTALGRGVLPNNPDAEYHTAPVPDTEGQTYRADYVLPGADLSVTDAGVLETGTAHNDVYRGHFGIQSSDNPHHMVWADIAIGK</sequence>
<evidence type="ECO:0000313" key="3">
    <source>
        <dbReference type="EMBL" id="HJF13178.1"/>
    </source>
</evidence>
<dbReference type="SUPFAM" id="SSF56219">
    <property type="entry name" value="DNase I-like"/>
    <property type="match status" value="1"/>
</dbReference>